<dbReference type="Pfam" id="PF04267">
    <property type="entry name" value="SoxD"/>
    <property type="match status" value="1"/>
</dbReference>
<comment type="caution">
    <text evidence="1">The sequence shown here is derived from an EMBL/GenBank/DDBJ whole genome shotgun (WGS) entry which is preliminary data.</text>
</comment>
<name>A0ABS7PR04_9SPHN</name>
<dbReference type="Gene3D" id="3.30.2270.10">
    <property type="entry name" value="Folate-binding superfamily"/>
    <property type="match status" value="1"/>
</dbReference>
<dbReference type="RefSeq" id="WP_222990524.1">
    <property type="nucleotide sequence ID" value="NZ_JAINVV010000006.1"/>
</dbReference>
<evidence type="ECO:0000313" key="2">
    <source>
        <dbReference type="Proteomes" id="UP000706039"/>
    </source>
</evidence>
<dbReference type="EMBL" id="JAINVV010000006">
    <property type="protein sequence ID" value="MBY8823414.1"/>
    <property type="molecule type" value="Genomic_DNA"/>
</dbReference>
<evidence type="ECO:0000313" key="1">
    <source>
        <dbReference type="EMBL" id="MBY8823414.1"/>
    </source>
</evidence>
<organism evidence="1 2">
    <name type="scientific">Sphingomonas colocasiae</name>
    <dbReference type="NCBI Taxonomy" id="1848973"/>
    <lineage>
        <taxon>Bacteria</taxon>
        <taxon>Pseudomonadati</taxon>
        <taxon>Pseudomonadota</taxon>
        <taxon>Alphaproteobacteria</taxon>
        <taxon>Sphingomonadales</taxon>
        <taxon>Sphingomonadaceae</taxon>
        <taxon>Sphingomonas</taxon>
    </lineage>
</organism>
<sequence length="94" mass="10889">MLLIPCPYCGNRPEIEFSYGGQAHIARPPVPEELDDDAWGAFLYARDNVRGPHRERWRHLHGCARFFNLVRDTRTDRIIASYRVGTPCPRVEPL</sequence>
<dbReference type="InterPro" id="IPR006279">
    <property type="entry name" value="SoxD"/>
</dbReference>
<accession>A0ABS7PR04</accession>
<dbReference type="NCBIfam" id="TIGR01374">
    <property type="entry name" value="soxD"/>
    <property type="match status" value="1"/>
</dbReference>
<reference evidence="1 2" key="1">
    <citation type="submission" date="2021-08" db="EMBL/GenBank/DDBJ databases">
        <authorList>
            <person name="Tuo L."/>
        </authorList>
    </citation>
    <scope>NUCLEOTIDE SEQUENCE [LARGE SCALE GENOMIC DNA]</scope>
    <source>
        <strain evidence="1 2">JCM 31229</strain>
    </source>
</reference>
<dbReference type="Proteomes" id="UP000706039">
    <property type="component" value="Unassembled WGS sequence"/>
</dbReference>
<keyword evidence="2" id="KW-1185">Reference proteome</keyword>
<proteinExistence type="predicted"/>
<gene>
    <name evidence="1" type="ORF">K7G82_14010</name>
</gene>
<dbReference type="InterPro" id="IPR038561">
    <property type="entry name" value="SoxD_sf"/>
</dbReference>
<protein>
    <submittedName>
        <fullName evidence="1">Sarcosine oxidase subunit delta</fullName>
    </submittedName>
</protein>